<sequence>MASTAISLSANLKPSLHLLSNSLAKTLKIGSGIMFSNVAPVRVTYKKFSNAPSRRLWVPKQAHPPLINGLKTSAPLPVDSKFGLNGFDSPIIEAGIDNLPLYDNHANLALPTLDKGSLKSDMNHVIAATTKVEFPLPLNPKNLFLPFMDKESAQPPLISFMEESGPISLEPQDLLEANFSCMESPIKDLPLSTPSKKSSPSKIGLEISPLVM</sequence>
<proteinExistence type="predicted"/>
<accession>A0ACC0A0Z7</accession>
<name>A0ACC0A0Z7_CATRO</name>
<evidence type="ECO:0000313" key="1">
    <source>
        <dbReference type="EMBL" id="KAI5654444.1"/>
    </source>
</evidence>
<keyword evidence="2" id="KW-1185">Reference proteome</keyword>
<gene>
    <name evidence="1" type="ORF">M9H77_31631</name>
</gene>
<evidence type="ECO:0000313" key="2">
    <source>
        <dbReference type="Proteomes" id="UP001060085"/>
    </source>
</evidence>
<protein>
    <submittedName>
        <fullName evidence="1">Uncharacterized protein</fullName>
    </submittedName>
</protein>
<dbReference type="Proteomes" id="UP001060085">
    <property type="component" value="Linkage Group LG07"/>
</dbReference>
<comment type="caution">
    <text evidence="1">The sequence shown here is derived from an EMBL/GenBank/DDBJ whole genome shotgun (WGS) entry which is preliminary data.</text>
</comment>
<dbReference type="EMBL" id="CM044707">
    <property type="protein sequence ID" value="KAI5654444.1"/>
    <property type="molecule type" value="Genomic_DNA"/>
</dbReference>
<reference evidence="2" key="1">
    <citation type="journal article" date="2023" name="Nat. Plants">
        <title>Single-cell RNA sequencing provides a high-resolution roadmap for understanding the multicellular compartmentation of specialized metabolism.</title>
        <authorList>
            <person name="Sun S."/>
            <person name="Shen X."/>
            <person name="Li Y."/>
            <person name="Li Y."/>
            <person name="Wang S."/>
            <person name="Li R."/>
            <person name="Zhang H."/>
            <person name="Shen G."/>
            <person name="Guo B."/>
            <person name="Wei J."/>
            <person name="Xu J."/>
            <person name="St-Pierre B."/>
            <person name="Chen S."/>
            <person name="Sun C."/>
        </authorList>
    </citation>
    <scope>NUCLEOTIDE SEQUENCE [LARGE SCALE GENOMIC DNA]</scope>
</reference>
<organism evidence="1 2">
    <name type="scientific">Catharanthus roseus</name>
    <name type="common">Madagascar periwinkle</name>
    <name type="synonym">Vinca rosea</name>
    <dbReference type="NCBI Taxonomy" id="4058"/>
    <lineage>
        <taxon>Eukaryota</taxon>
        <taxon>Viridiplantae</taxon>
        <taxon>Streptophyta</taxon>
        <taxon>Embryophyta</taxon>
        <taxon>Tracheophyta</taxon>
        <taxon>Spermatophyta</taxon>
        <taxon>Magnoliopsida</taxon>
        <taxon>eudicotyledons</taxon>
        <taxon>Gunneridae</taxon>
        <taxon>Pentapetalae</taxon>
        <taxon>asterids</taxon>
        <taxon>lamiids</taxon>
        <taxon>Gentianales</taxon>
        <taxon>Apocynaceae</taxon>
        <taxon>Rauvolfioideae</taxon>
        <taxon>Vinceae</taxon>
        <taxon>Catharanthinae</taxon>
        <taxon>Catharanthus</taxon>
    </lineage>
</organism>